<dbReference type="Proteomes" id="UP001244011">
    <property type="component" value="Unassembled WGS sequence"/>
</dbReference>
<comment type="caution">
    <text evidence="1">The sequence shown here is derived from an EMBL/GenBank/DDBJ whole genome shotgun (WGS) entry which is preliminary data.</text>
</comment>
<organism evidence="1 2">
    <name type="scientific">Phialemonium atrogriseum</name>
    <dbReference type="NCBI Taxonomy" id="1093897"/>
    <lineage>
        <taxon>Eukaryota</taxon>
        <taxon>Fungi</taxon>
        <taxon>Dikarya</taxon>
        <taxon>Ascomycota</taxon>
        <taxon>Pezizomycotina</taxon>
        <taxon>Sordariomycetes</taxon>
        <taxon>Sordariomycetidae</taxon>
        <taxon>Cephalothecales</taxon>
        <taxon>Cephalothecaceae</taxon>
        <taxon>Phialemonium</taxon>
    </lineage>
</organism>
<dbReference type="EMBL" id="MU839030">
    <property type="protein sequence ID" value="KAK1763087.1"/>
    <property type="molecule type" value="Genomic_DNA"/>
</dbReference>
<dbReference type="RefSeq" id="XP_060279300.1">
    <property type="nucleotide sequence ID" value="XM_060429069.1"/>
</dbReference>
<proteinExistence type="predicted"/>
<dbReference type="GeneID" id="85312256"/>
<name>A0AAJ0BU43_9PEZI</name>
<dbReference type="AlphaFoldDB" id="A0AAJ0BU43"/>
<protein>
    <submittedName>
        <fullName evidence="1">Uncharacterized protein</fullName>
    </submittedName>
</protein>
<keyword evidence="2" id="KW-1185">Reference proteome</keyword>
<accession>A0AAJ0BU43</accession>
<sequence>MSHLVIRPKIPIFTRHARWAALGTNRLFQAHFIHATRARRLTGAERARVKAYLDAEHKAMAEITEYDPDRIREARAAVMQAHPIDAALREAYSAELLKNMADPLDPMDKALNCPFLKPDAPWGLVVYRVSYGDDAAWEHILAQINENLKESLEGNDRQDLLARHQLVVMNNRLQFDGATTDQVRKHFSKWVVDELRRNWQDQPIPDDQVAKLGADDGMIYSAGTRYNFCLLVDNVCLESLAKMPSPVVKLVEKRWVPDVQDLGKEEGEGDNSGWEGGVTNNEFEDVGWMYMYVHDYVDIQNYLHGDNWTDNYVRPPLMRFESKFETAPGFWRRDGKSSDRQ</sequence>
<evidence type="ECO:0000313" key="2">
    <source>
        <dbReference type="Proteomes" id="UP001244011"/>
    </source>
</evidence>
<gene>
    <name evidence="1" type="ORF">QBC33DRAFT_550320</name>
</gene>
<reference evidence="1" key="1">
    <citation type="submission" date="2023-06" db="EMBL/GenBank/DDBJ databases">
        <title>Genome-scale phylogeny and comparative genomics of the fungal order Sordariales.</title>
        <authorList>
            <consortium name="Lawrence Berkeley National Laboratory"/>
            <person name="Hensen N."/>
            <person name="Bonometti L."/>
            <person name="Westerberg I."/>
            <person name="Brannstrom I.O."/>
            <person name="Guillou S."/>
            <person name="Cros-Aarteil S."/>
            <person name="Calhoun S."/>
            <person name="Haridas S."/>
            <person name="Kuo A."/>
            <person name="Mondo S."/>
            <person name="Pangilinan J."/>
            <person name="Riley R."/>
            <person name="Labutti K."/>
            <person name="Andreopoulos B."/>
            <person name="Lipzen A."/>
            <person name="Chen C."/>
            <person name="Yanf M."/>
            <person name="Daum C."/>
            <person name="Ng V."/>
            <person name="Clum A."/>
            <person name="Steindorff A."/>
            <person name="Ohm R."/>
            <person name="Martin F."/>
            <person name="Silar P."/>
            <person name="Natvig D."/>
            <person name="Lalanne C."/>
            <person name="Gautier V."/>
            <person name="Ament-Velasquez S.L."/>
            <person name="Kruys A."/>
            <person name="Hutchinson M.I."/>
            <person name="Powell A.J."/>
            <person name="Barry K."/>
            <person name="Miller A.N."/>
            <person name="Grigoriev I.V."/>
            <person name="Debuchy R."/>
            <person name="Gladieux P."/>
            <person name="Thoren M.H."/>
            <person name="Johannesson H."/>
        </authorList>
    </citation>
    <scope>NUCLEOTIDE SEQUENCE</scope>
    <source>
        <strain evidence="1">8032-3</strain>
    </source>
</reference>
<evidence type="ECO:0000313" key="1">
    <source>
        <dbReference type="EMBL" id="KAK1763087.1"/>
    </source>
</evidence>